<accession>A0A645HER0</accession>
<reference evidence="2" key="1">
    <citation type="submission" date="2019-08" db="EMBL/GenBank/DDBJ databases">
        <authorList>
            <person name="Kucharzyk K."/>
            <person name="Murdoch R.W."/>
            <person name="Higgins S."/>
            <person name="Loffler F."/>
        </authorList>
    </citation>
    <scope>NUCLEOTIDE SEQUENCE</scope>
</reference>
<dbReference type="EMBL" id="VSSQ01091744">
    <property type="protein sequence ID" value="MPN37220.1"/>
    <property type="molecule type" value="Genomic_DNA"/>
</dbReference>
<evidence type="ECO:0000256" key="1">
    <source>
        <dbReference type="SAM" id="MobiDB-lite"/>
    </source>
</evidence>
<organism evidence="2">
    <name type="scientific">bioreactor metagenome</name>
    <dbReference type="NCBI Taxonomy" id="1076179"/>
    <lineage>
        <taxon>unclassified sequences</taxon>
        <taxon>metagenomes</taxon>
        <taxon>ecological metagenomes</taxon>
    </lineage>
</organism>
<gene>
    <name evidence="2" type="ORF">SDC9_184736</name>
</gene>
<comment type="caution">
    <text evidence="2">The sequence shown here is derived from an EMBL/GenBank/DDBJ whole genome shotgun (WGS) entry which is preliminary data.</text>
</comment>
<name>A0A645HER0_9ZZZZ</name>
<proteinExistence type="predicted"/>
<evidence type="ECO:0000313" key="2">
    <source>
        <dbReference type="EMBL" id="MPN37220.1"/>
    </source>
</evidence>
<dbReference type="AlphaFoldDB" id="A0A645HER0"/>
<feature type="region of interest" description="Disordered" evidence="1">
    <location>
        <begin position="86"/>
        <end position="124"/>
    </location>
</feature>
<protein>
    <submittedName>
        <fullName evidence="2">Uncharacterized protein</fullName>
    </submittedName>
</protein>
<sequence length="124" mass="14234">MSAAQIGADPVVEFHRVNFRSGRQQPFGQRTESGADFQHRFAGFRRGLTHDIVKQIAVEQEILSQSPPRTHPEARQLFQQIAFIHRDRTLPRPATPDPPHRYSARRRRTAKPPAIPRFCAAEYP</sequence>